<name>A0A3P1SSU7_9GAMM</name>
<sequence>MKQQYKPLDFDRLAELARTKPQVLERYLRLKVNQIFARARPEERLHLQQLQFRIDSVKRRTKTPLAACIKLSQMMHDELWQLQQALNRSTDPALKAEQNTESTGLPSSIDNRPHRRGKVVPLFRSGKFRA</sequence>
<dbReference type="AlphaFoldDB" id="A0A3P1SSU7"/>
<protein>
    <submittedName>
        <fullName evidence="2">DUF3135 domain-containing protein</fullName>
    </submittedName>
</protein>
<evidence type="ECO:0000313" key="3">
    <source>
        <dbReference type="Proteomes" id="UP000267535"/>
    </source>
</evidence>
<evidence type="ECO:0000256" key="1">
    <source>
        <dbReference type="SAM" id="MobiDB-lite"/>
    </source>
</evidence>
<proteinExistence type="predicted"/>
<dbReference type="EMBL" id="RQXV01000003">
    <property type="protein sequence ID" value="RRC99954.1"/>
    <property type="molecule type" value="Genomic_DNA"/>
</dbReference>
<gene>
    <name evidence="2" type="ORF">EHS89_06980</name>
</gene>
<reference evidence="2 3" key="1">
    <citation type="submission" date="2018-11" db="EMBL/GenBank/DDBJ databases">
        <title>The draft genome sequence of Amphritea balenae JAMM 1525T.</title>
        <authorList>
            <person name="Fang Z."/>
            <person name="Zhang Y."/>
            <person name="Han X."/>
        </authorList>
    </citation>
    <scope>NUCLEOTIDE SEQUENCE [LARGE SCALE GENOMIC DNA]</scope>
    <source>
        <strain evidence="2 3">JAMM 1525</strain>
    </source>
</reference>
<comment type="caution">
    <text evidence="2">The sequence shown here is derived from an EMBL/GenBank/DDBJ whole genome shotgun (WGS) entry which is preliminary data.</text>
</comment>
<accession>A0A3P1SSU7</accession>
<feature type="region of interest" description="Disordered" evidence="1">
    <location>
        <begin position="90"/>
        <end position="116"/>
    </location>
</feature>
<organism evidence="2 3">
    <name type="scientific">Amphritea balenae</name>
    <dbReference type="NCBI Taxonomy" id="452629"/>
    <lineage>
        <taxon>Bacteria</taxon>
        <taxon>Pseudomonadati</taxon>
        <taxon>Pseudomonadota</taxon>
        <taxon>Gammaproteobacteria</taxon>
        <taxon>Oceanospirillales</taxon>
        <taxon>Oceanospirillaceae</taxon>
        <taxon>Amphritea</taxon>
    </lineage>
</organism>
<evidence type="ECO:0000313" key="2">
    <source>
        <dbReference type="EMBL" id="RRC99954.1"/>
    </source>
</evidence>
<dbReference type="OrthoDB" id="5593306at2"/>
<feature type="compositionally biased region" description="Polar residues" evidence="1">
    <location>
        <begin position="97"/>
        <end position="110"/>
    </location>
</feature>
<dbReference type="InterPro" id="IPR021482">
    <property type="entry name" value="DUF3135"/>
</dbReference>
<dbReference type="Proteomes" id="UP000267535">
    <property type="component" value="Unassembled WGS sequence"/>
</dbReference>
<dbReference type="RefSeq" id="WP_124925424.1">
    <property type="nucleotide sequence ID" value="NZ_BMOH01000005.1"/>
</dbReference>
<keyword evidence="3" id="KW-1185">Reference proteome</keyword>
<dbReference type="Pfam" id="PF11333">
    <property type="entry name" value="DUF3135"/>
    <property type="match status" value="1"/>
</dbReference>